<dbReference type="InterPro" id="IPR044084">
    <property type="entry name" value="AvModA-like_subst-bd"/>
</dbReference>
<dbReference type="InterPro" id="IPR005950">
    <property type="entry name" value="ModA"/>
</dbReference>
<dbReference type="NCBIfam" id="TIGR01256">
    <property type="entry name" value="modA"/>
    <property type="match status" value="1"/>
</dbReference>
<protein>
    <submittedName>
        <fullName evidence="6">Molybdate ABC transporter substrate-binding protein</fullName>
    </submittedName>
</protein>
<evidence type="ECO:0000256" key="5">
    <source>
        <dbReference type="SAM" id="SignalP"/>
    </source>
</evidence>
<feature type="binding site" evidence="4">
    <location>
        <position position="59"/>
    </location>
    <ligand>
        <name>molybdate</name>
        <dbReference type="ChEBI" id="CHEBI:36264"/>
    </ligand>
</feature>
<keyword evidence="3 5" id="KW-0732">Signal</keyword>
<evidence type="ECO:0000256" key="4">
    <source>
        <dbReference type="PIRSR" id="PIRSR004846-1"/>
    </source>
</evidence>
<keyword evidence="2 4" id="KW-0479">Metal-binding</keyword>
<dbReference type="Gene3D" id="3.40.190.10">
    <property type="entry name" value="Periplasmic binding protein-like II"/>
    <property type="match status" value="2"/>
</dbReference>
<dbReference type="GO" id="GO:0046872">
    <property type="term" value="F:metal ion binding"/>
    <property type="evidence" value="ECO:0007669"/>
    <property type="project" value="UniProtKB-KW"/>
</dbReference>
<keyword evidence="7" id="KW-1185">Reference proteome</keyword>
<dbReference type="AlphaFoldDB" id="A0A368TTJ1"/>
<gene>
    <name evidence="6" type="primary">modA</name>
    <name evidence="6" type="ORF">DU506_15635</name>
</gene>
<feature type="chain" id="PRO_5017010588" evidence="5">
    <location>
        <begin position="22"/>
        <end position="254"/>
    </location>
</feature>
<reference evidence="6 7" key="1">
    <citation type="submission" date="2018-07" db="EMBL/GenBank/DDBJ databases">
        <title>Halomonas rutogse sp. nov., isolated from Lake TangqianCo on Tibetan Plateau.</title>
        <authorList>
            <person name="Lu H."/>
            <person name="Xing P."/>
            <person name="Wu Q."/>
        </authorList>
    </citation>
    <scope>NUCLEOTIDE SEQUENCE [LARGE SCALE GENOMIC DNA]</scope>
    <source>
        <strain evidence="6 7">TQ8S</strain>
    </source>
</reference>
<organism evidence="6 7">
    <name type="scientific">Vreelandella rituensis</name>
    <dbReference type="NCBI Taxonomy" id="2282306"/>
    <lineage>
        <taxon>Bacteria</taxon>
        <taxon>Pseudomonadati</taxon>
        <taxon>Pseudomonadota</taxon>
        <taxon>Gammaproteobacteria</taxon>
        <taxon>Oceanospirillales</taxon>
        <taxon>Halomonadaceae</taxon>
        <taxon>Vreelandella</taxon>
    </lineage>
</organism>
<name>A0A368TTJ1_9GAMM</name>
<feature type="binding site" evidence="4">
    <location>
        <position position="169"/>
    </location>
    <ligand>
        <name>molybdate</name>
        <dbReference type="ChEBI" id="CHEBI:36264"/>
    </ligand>
</feature>
<accession>A0A368TTJ1</accession>
<dbReference type="PIRSF" id="PIRSF004846">
    <property type="entry name" value="ModA"/>
    <property type="match status" value="1"/>
</dbReference>
<dbReference type="GO" id="GO:0015689">
    <property type="term" value="P:molybdate ion transport"/>
    <property type="evidence" value="ECO:0007669"/>
    <property type="project" value="InterPro"/>
</dbReference>
<dbReference type="CDD" id="cd13539">
    <property type="entry name" value="PBP2_AvModA"/>
    <property type="match status" value="1"/>
</dbReference>
<evidence type="ECO:0000256" key="2">
    <source>
        <dbReference type="ARBA" id="ARBA00022723"/>
    </source>
</evidence>
<evidence type="ECO:0000313" key="6">
    <source>
        <dbReference type="EMBL" id="RCV87950.1"/>
    </source>
</evidence>
<comment type="similarity">
    <text evidence="1">Belongs to the bacterial solute-binding protein ModA family.</text>
</comment>
<dbReference type="Pfam" id="PF13531">
    <property type="entry name" value="SBP_bac_11"/>
    <property type="match status" value="1"/>
</dbReference>
<dbReference type="OrthoDB" id="9785015at2"/>
<evidence type="ECO:0000256" key="1">
    <source>
        <dbReference type="ARBA" id="ARBA00009175"/>
    </source>
</evidence>
<dbReference type="EMBL" id="QPIJ01000044">
    <property type="protein sequence ID" value="RCV87950.1"/>
    <property type="molecule type" value="Genomic_DNA"/>
</dbReference>
<proteinExistence type="inferred from homology"/>
<dbReference type="Proteomes" id="UP000253204">
    <property type="component" value="Unassembled WGS sequence"/>
</dbReference>
<dbReference type="PANTHER" id="PTHR30632">
    <property type="entry name" value="MOLYBDATE-BINDING PERIPLASMIC PROTEIN"/>
    <property type="match status" value="1"/>
</dbReference>
<evidence type="ECO:0000313" key="7">
    <source>
        <dbReference type="Proteomes" id="UP000253204"/>
    </source>
</evidence>
<dbReference type="PANTHER" id="PTHR30632:SF14">
    <property type="entry name" value="TUNGSTATE_MOLYBDATE_CHROMATE-BINDING PROTEIN MODA"/>
    <property type="match status" value="1"/>
</dbReference>
<comment type="caution">
    <text evidence="6">The sequence shown here is derived from an EMBL/GenBank/DDBJ whole genome shotgun (WGS) entry which is preliminary data.</text>
</comment>
<dbReference type="SUPFAM" id="SSF53850">
    <property type="entry name" value="Periplasmic binding protein-like II"/>
    <property type="match status" value="1"/>
</dbReference>
<sequence length="254" mass="27182">MIELKKLLLGLSLLLVGTASASAELRVAVAANFLGTMQELAQHYQAHSGQSLMLSSGSSGAFYTQIHHGAPFDVFFSADSRRPERLVADGLALEASRFTYAVGVPLLWSPNSQKVDSNGTVLSQGDFRHLSIADPRNAPYGTAAQQVLQEVGAWETLTQERRLIRAQSIGQAYSQVASGAAPLGFVALSQVKAEDGSIPGSYWIPPAKLYDPITQQAVILSDTQDLQAAQDFLSWMRGPQAVAIIEAAGYSVPH</sequence>
<evidence type="ECO:0000256" key="3">
    <source>
        <dbReference type="ARBA" id="ARBA00022729"/>
    </source>
</evidence>
<keyword evidence="4" id="KW-0500">Molybdenum</keyword>
<feature type="signal peptide" evidence="5">
    <location>
        <begin position="1"/>
        <end position="21"/>
    </location>
</feature>
<dbReference type="RefSeq" id="WP_114487851.1">
    <property type="nucleotide sequence ID" value="NZ_CBCSHM010000061.1"/>
</dbReference>
<dbReference type="GO" id="GO:0030973">
    <property type="term" value="F:molybdate ion binding"/>
    <property type="evidence" value="ECO:0007669"/>
    <property type="project" value="InterPro"/>
</dbReference>
<dbReference type="InterPro" id="IPR050682">
    <property type="entry name" value="ModA/WtpA"/>
</dbReference>